<protein>
    <submittedName>
        <fullName evidence="1">Uncharacterized protein</fullName>
    </submittedName>
</protein>
<name>A0A0S7XVB3_UNCSA</name>
<dbReference type="AlphaFoldDB" id="A0A0S7XVB3"/>
<comment type="caution">
    <text evidence="1">The sequence shown here is derived from an EMBL/GenBank/DDBJ whole genome shotgun (WGS) entry which is preliminary data.</text>
</comment>
<feature type="non-terminal residue" evidence="1">
    <location>
        <position position="152"/>
    </location>
</feature>
<dbReference type="EMBL" id="LIZX01000101">
    <property type="protein sequence ID" value="KPJ65804.1"/>
    <property type="molecule type" value="Genomic_DNA"/>
</dbReference>
<accession>A0A0S7XVB3</accession>
<reference evidence="1 2" key="1">
    <citation type="journal article" date="2015" name="Microbiome">
        <title>Genomic resolution of linkages in carbon, nitrogen, and sulfur cycling among widespread estuary sediment bacteria.</title>
        <authorList>
            <person name="Baker B.J."/>
            <person name="Lazar C.S."/>
            <person name="Teske A.P."/>
            <person name="Dick G.J."/>
        </authorList>
    </citation>
    <scope>NUCLEOTIDE SEQUENCE [LARGE SCALE GENOMIC DNA]</scope>
    <source>
        <strain evidence="1">DG_54_3</strain>
    </source>
</reference>
<gene>
    <name evidence="1" type="ORF">AMJ44_09485</name>
</gene>
<evidence type="ECO:0000313" key="2">
    <source>
        <dbReference type="Proteomes" id="UP000051861"/>
    </source>
</evidence>
<sequence length="152" mass="15389">MSKKLLVGLLGVLLVAGIMINGCGEAAKEAEEDQVALPEAGVTGIEAGANGIDYDAGETSATLYVMVVDQNDNPVTNLLSGNVDVTISYSGSSVITDNCTVVNVHNKAGTPAENISVAMALDTSGSMDDGTSSGTPEPISTLIVAAKNFVDL</sequence>
<proteinExistence type="predicted"/>
<dbReference type="Proteomes" id="UP000051861">
    <property type="component" value="Unassembled WGS sequence"/>
</dbReference>
<evidence type="ECO:0000313" key="1">
    <source>
        <dbReference type="EMBL" id="KPJ65804.1"/>
    </source>
</evidence>
<organism evidence="1 2">
    <name type="scientific">candidate division WOR-1 bacterium DG_54_3</name>
    <dbReference type="NCBI Taxonomy" id="1703775"/>
    <lineage>
        <taxon>Bacteria</taxon>
        <taxon>Bacillati</taxon>
        <taxon>Saganbacteria</taxon>
    </lineage>
</organism>